<dbReference type="AlphaFoldDB" id="A0A1I5RDW2"/>
<dbReference type="Pfam" id="PF13440">
    <property type="entry name" value="Polysacc_synt_3"/>
    <property type="match status" value="1"/>
</dbReference>
<keyword evidence="5 7" id="KW-1133">Transmembrane helix</keyword>
<sequence length="437" mass="48261">MTAALMVIAFSQIFWEAGMGKALIQRQTELDAAANAAFWINITLAVFIVALLYMSASSVARNLFQDERVTAVLKVMTLQVILGALGSVQSALLQKDMGFKKLFWIRFSTVSLPGLASVPLAWHGLGYWALVVGTLFGQLVQVFMLWRMSKWKPCFGFDGKVAIELSRFGAWVGITGLLVWFYQWADAFVVGFYLGGHELGLYRMGNQLVGFVFALLIVPILPVIYSVLASSGFDKNNYGIAYNDLINKLVQVGIVLGVLVCVAFLGGAEFILGDSWKGVGVIAAMFGLIHGFAWIVGFNGEYYRAAGMPHLETLALVVSMPLYLACYVYFAAIGLQEFLYARFFLVFIGILVHLLFISKVLSVDFSRLGRNFLITSIVAFFGFLVGVILNDYIEDGMIKLFIIEVSVLLVFVAGLMMLNKKEFLLIICSISVMGKKK</sequence>
<feature type="transmembrane region" description="Helical" evidence="7">
    <location>
        <begin position="168"/>
        <end position="196"/>
    </location>
</feature>
<feature type="transmembrane region" description="Helical" evidence="7">
    <location>
        <begin position="396"/>
        <end position="418"/>
    </location>
</feature>
<dbReference type="PANTHER" id="PTHR30250">
    <property type="entry name" value="PST FAMILY PREDICTED COLANIC ACID TRANSPORTER"/>
    <property type="match status" value="1"/>
</dbReference>
<feature type="transmembrane region" description="Helical" evidence="7">
    <location>
        <begin position="208"/>
        <end position="228"/>
    </location>
</feature>
<comment type="subcellular location">
    <subcellularLocation>
        <location evidence="1">Cell membrane</location>
        <topology evidence="1">Multi-pass membrane protein</topology>
    </subcellularLocation>
</comment>
<evidence type="ECO:0000256" key="6">
    <source>
        <dbReference type="ARBA" id="ARBA00023136"/>
    </source>
</evidence>
<dbReference type="PANTHER" id="PTHR30250:SF10">
    <property type="entry name" value="LIPOPOLYSACCHARIDE BIOSYNTHESIS PROTEIN WZXC"/>
    <property type="match status" value="1"/>
</dbReference>
<evidence type="ECO:0000313" key="9">
    <source>
        <dbReference type="Proteomes" id="UP000182025"/>
    </source>
</evidence>
<feature type="transmembrane region" description="Helical" evidence="7">
    <location>
        <begin position="372"/>
        <end position="390"/>
    </location>
</feature>
<evidence type="ECO:0000256" key="4">
    <source>
        <dbReference type="ARBA" id="ARBA00022692"/>
    </source>
</evidence>
<accession>A0A1I5RDW2</accession>
<dbReference type="InterPro" id="IPR050833">
    <property type="entry name" value="Poly_Biosynth_Transport"/>
</dbReference>
<keyword evidence="3" id="KW-1003">Cell membrane</keyword>
<feature type="transmembrane region" description="Helical" evidence="7">
    <location>
        <begin position="32"/>
        <end position="54"/>
    </location>
</feature>
<evidence type="ECO:0000256" key="5">
    <source>
        <dbReference type="ARBA" id="ARBA00022989"/>
    </source>
</evidence>
<evidence type="ECO:0000256" key="7">
    <source>
        <dbReference type="SAM" id="Phobius"/>
    </source>
</evidence>
<feature type="transmembrane region" description="Helical" evidence="7">
    <location>
        <begin position="128"/>
        <end position="147"/>
    </location>
</feature>
<feature type="transmembrane region" description="Helical" evidence="7">
    <location>
        <begin position="339"/>
        <end position="360"/>
    </location>
</feature>
<evidence type="ECO:0000256" key="1">
    <source>
        <dbReference type="ARBA" id="ARBA00004651"/>
    </source>
</evidence>
<feature type="transmembrane region" description="Helical" evidence="7">
    <location>
        <begin position="249"/>
        <end position="272"/>
    </location>
</feature>
<name>A0A1I5RDW2_9GAMM</name>
<dbReference type="GO" id="GO:0005886">
    <property type="term" value="C:plasma membrane"/>
    <property type="evidence" value="ECO:0007669"/>
    <property type="project" value="UniProtKB-SubCell"/>
</dbReference>
<keyword evidence="9" id="KW-1185">Reference proteome</keyword>
<protein>
    <submittedName>
        <fullName evidence="8">Membrane protein involved in the export of O-antigen and teichoic acid</fullName>
    </submittedName>
</protein>
<feature type="transmembrane region" description="Helical" evidence="7">
    <location>
        <begin position="311"/>
        <end position="333"/>
    </location>
</feature>
<evidence type="ECO:0000256" key="2">
    <source>
        <dbReference type="ARBA" id="ARBA00007430"/>
    </source>
</evidence>
<reference evidence="9" key="1">
    <citation type="submission" date="2016-10" db="EMBL/GenBank/DDBJ databases">
        <authorList>
            <person name="Varghese N."/>
            <person name="Submissions S."/>
        </authorList>
    </citation>
    <scope>NUCLEOTIDE SEQUENCE [LARGE SCALE GENOMIC DNA]</scope>
    <source>
        <strain evidence="9">JCM 15604</strain>
    </source>
</reference>
<gene>
    <name evidence="8" type="ORF">SAMN05216177_103410</name>
</gene>
<keyword evidence="6 7" id="KW-0472">Membrane</keyword>
<comment type="similarity">
    <text evidence="2">Belongs to the polysaccharide synthase family.</text>
</comment>
<organism evidence="8 9">
    <name type="scientific">Ectopseudomonas toyotomiensis</name>
    <dbReference type="NCBI Taxonomy" id="554344"/>
    <lineage>
        <taxon>Bacteria</taxon>
        <taxon>Pseudomonadati</taxon>
        <taxon>Pseudomonadota</taxon>
        <taxon>Gammaproteobacteria</taxon>
        <taxon>Pseudomonadales</taxon>
        <taxon>Pseudomonadaceae</taxon>
        <taxon>Ectopseudomonas</taxon>
    </lineage>
</organism>
<feature type="transmembrane region" description="Helical" evidence="7">
    <location>
        <begin position="278"/>
        <end position="299"/>
    </location>
</feature>
<dbReference type="Proteomes" id="UP000182025">
    <property type="component" value="Unassembled WGS sequence"/>
</dbReference>
<dbReference type="EMBL" id="FOXK01000003">
    <property type="protein sequence ID" value="SFP56126.1"/>
    <property type="molecule type" value="Genomic_DNA"/>
</dbReference>
<evidence type="ECO:0000313" key="8">
    <source>
        <dbReference type="EMBL" id="SFP56126.1"/>
    </source>
</evidence>
<proteinExistence type="inferred from homology"/>
<keyword evidence="4 7" id="KW-0812">Transmembrane</keyword>
<evidence type="ECO:0000256" key="3">
    <source>
        <dbReference type="ARBA" id="ARBA00022475"/>
    </source>
</evidence>